<sequence length="256" mass="29290">MKNLVCSELYRMLKSKKNRILLIITMIIFAYSVLFLRFNNVGFYNKLTNIDLNSLNSSPFILKEMHLFLVFIFCPMVFCESFNHENTCGAYRLFLIRGYDKTKCILSKIIACAIFTGAVIISLFILSVLLESILFDKTSFTSFVNKQISFNFIGALFYNFKFYLLEYMIMLILIGITSIIGSLMPNAAITYVVTVGICISLVYINKNIFSYIIVNTPTLFDVLDSRNNTFILSSIILIIGTCGISTVLFKKRDYLN</sequence>
<feature type="transmembrane region" description="Helical" evidence="1">
    <location>
        <begin position="229"/>
        <end position="249"/>
    </location>
</feature>
<feature type="transmembrane region" description="Helical" evidence="1">
    <location>
        <begin position="105"/>
        <end position="130"/>
    </location>
</feature>
<protein>
    <recommendedName>
        <fullName evidence="4">ABC-2 family transporter protein</fullName>
    </recommendedName>
</protein>
<dbReference type="RefSeq" id="WP_343764618.1">
    <property type="nucleotide sequence ID" value="NZ_BAAACG010000023.1"/>
</dbReference>
<evidence type="ECO:0008006" key="4">
    <source>
        <dbReference type="Google" id="ProtNLM"/>
    </source>
</evidence>
<gene>
    <name evidence="2" type="ORF">GCM10008906_39060</name>
</gene>
<keyword evidence="1" id="KW-0472">Membrane</keyword>
<organism evidence="2 3">
    <name type="scientific">Clostridium oceanicum</name>
    <dbReference type="NCBI Taxonomy" id="1543"/>
    <lineage>
        <taxon>Bacteria</taxon>
        <taxon>Bacillati</taxon>
        <taxon>Bacillota</taxon>
        <taxon>Clostridia</taxon>
        <taxon>Eubacteriales</taxon>
        <taxon>Clostridiaceae</taxon>
        <taxon>Clostridium</taxon>
    </lineage>
</organism>
<comment type="caution">
    <text evidence="2">The sequence shown here is derived from an EMBL/GenBank/DDBJ whole genome shotgun (WGS) entry which is preliminary data.</text>
</comment>
<feature type="transmembrane region" description="Helical" evidence="1">
    <location>
        <begin position="150"/>
        <end position="176"/>
    </location>
</feature>
<keyword evidence="3" id="KW-1185">Reference proteome</keyword>
<dbReference type="Proteomes" id="UP001501510">
    <property type="component" value="Unassembled WGS sequence"/>
</dbReference>
<keyword evidence="1" id="KW-1133">Transmembrane helix</keyword>
<accession>A0ABN1JXH1</accession>
<evidence type="ECO:0000313" key="2">
    <source>
        <dbReference type="EMBL" id="GAA0748668.1"/>
    </source>
</evidence>
<dbReference type="PANTHER" id="PTHR37305:SF1">
    <property type="entry name" value="MEMBRANE PROTEIN"/>
    <property type="match status" value="1"/>
</dbReference>
<proteinExistence type="predicted"/>
<feature type="transmembrane region" description="Helical" evidence="1">
    <location>
        <begin position="20"/>
        <end position="38"/>
    </location>
</feature>
<dbReference type="PANTHER" id="PTHR37305">
    <property type="entry name" value="INTEGRAL MEMBRANE PROTEIN-RELATED"/>
    <property type="match status" value="1"/>
</dbReference>
<feature type="transmembrane region" description="Helical" evidence="1">
    <location>
        <begin position="65"/>
        <end position="84"/>
    </location>
</feature>
<name>A0ABN1JXH1_9CLOT</name>
<evidence type="ECO:0000256" key="1">
    <source>
        <dbReference type="SAM" id="Phobius"/>
    </source>
</evidence>
<reference evidence="2 3" key="1">
    <citation type="journal article" date="2019" name="Int. J. Syst. Evol. Microbiol.">
        <title>The Global Catalogue of Microorganisms (GCM) 10K type strain sequencing project: providing services to taxonomists for standard genome sequencing and annotation.</title>
        <authorList>
            <consortium name="The Broad Institute Genomics Platform"/>
            <consortium name="The Broad Institute Genome Sequencing Center for Infectious Disease"/>
            <person name="Wu L."/>
            <person name="Ma J."/>
        </authorList>
    </citation>
    <scope>NUCLEOTIDE SEQUENCE [LARGE SCALE GENOMIC DNA]</scope>
    <source>
        <strain evidence="2 3">JCM 1407</strain>
    </source>
</reference>
<keyword evidence="1" id="KW-0812">Transmembrane</keyword>
<feature type="transmembrane region" description="Helical" evidence="1">
    <location>
        <begin position="188"/>
        <end position="209"/>
    </location>
</feature>
<evidence type="ECO:0000313" key="3">
    <source>
        <dbReference type="Proteomes" id="UP001501510"/>
    </source>
</evidence>
<dbReference type="EMBL" id="BAAACG010000023">
    <property type="protein sequence ID" value="GAA0748668.1"/>
    <property type="molecule type" value="Genomic_DNA"/>
</dbReference>